<keyword evidence="3" id="KW-1185">Reference proteome</keyword>
<sequence>VQPSLRLFWVFSIFLPFFGPPRDPTLLNGPENEESRPELTSKRQLHRFVNKGEGSDYIVTCFDNDNVDAFRSGKIDGLELLAQYDATQFLHLVTSREGGVHAMCRCISHHEYFEFPSIGCLANLEAKMVWVLDTMGEVIHRQDPLPGLERDPGPLQLELESRSENFSPAGLKCTGNLSCAKATQPSTYRDDKIVQVVQLK</sequence>
<organism evidence="2 3">
    <name type="scientific">Mycena maculata</name>
    <dbReference type="NCBI Taxonomy" id="230809"/>
    <lineage>
        <taxon>Eukaryota</taxon>
        <taxon>Fungi</taxon>
        <taxon>Dikarya</taxon>
        <taxon>Basidiomycota</taxon>
        <taxon>Agaricomycotina</taxon>
        <taxon>Agaricomycetes</taxon>
        <taxon>Agaricomycetidae</taxon>
        <taxon>Agaricales</taxon>
        <taxon>Marasmiineae</taxon>
        <taxon>Mycenaceae</taxon>
        <taxon>Mycena</taxon>
    </lineage>
</organism>
<keyword evidence="1" id="KW-0732">Signal</keyword>
<evidence type="ECO:0000256" key="1">
    <source>
        <dbReference type="SAM" id="SignalP"/>
    </source>
</evidence>
<gene>
    <name evidence="2" type="ORF">DFH07DRAFT_779269</name>
</gene>
<protein>
    <submittedName>
        <fullName evidence="2">Uncharacterized protein</fullName>
    </submittedName>
</protein>
<dbReference type="EMBL" id="JARJLG010000142">
    <property type="protein sequence ID" value="KAJ7737585.1"/>
    <property type="molecule type" value="Genomic_DNA"/>
</dbReference>
<feature type="chain" id="PRO_5041901297" evidence="1">
    <location>
        <begin position="20"/>
        <end position="200"/>
    </location>
</feature>
<proteinExistence type="predicted"/>
<evidence type="ECO:0000313" key="3">
    <source>
        <dbReference type="Proteomes" id="UP001215280"/>
    </source>
</evidence>
<evidence type="ECO:0000313" key="2">
    <source>
        <dbReference type="EMBL" id="KAJ7737585.1"/>
    </source>
</evidence>
<reference evidence="2" key="1">
    <citation type="submission" date="2023-03" db="EMBL/GenBank/DDBJ databases">
        <title>Massive genome expansion in bonnet fungi (Mycena s.s.) driven by repeated elements and novel gene families across ecological guilds.</title>
        <authorList>
            <consortium name="Lawrence Berkeley National Laboratory"/>
            <person name="Harder C.B."/>
            <person name="Miyauchi S."/>
            <person name="Viragh M."/>
            <person name="Kuo A."/>
            <person name="Thoen E."/>
            <person name="Andreopoulos B."/>
            <person name="Lu D."/>
            <person name="Skrede I."/>
            <person name="Drula E."/>
            <person name="Henrissat B."/>
            <person name="Morin E."/>
            <person name="Kohler A."/>
            <person name="Barry K."/>
            <person name="LaButti K."/>
            <person name="Morin E."/>
            <person name="Salamov A."/>
            <person name="Lipzen A."/>
            <person name="Mereny Z."/>
            <person name="Hegedus B."/>
            <person name="Baldrian P."/>
            <person name="Stursova M."/>
            <person name="Weitz H."/>
            <person name="Taylor A."/>
            <person name="Grigoriev I.V."/>
            <person name="Nagy L.G."/>
            <person name="Martin F."/>
            <person name="Kauserud H."/>
        </authorList>
    </citation>
    <scope>NUCLEOTIDE SEQUENCE</scope>
    <source>
        <strain evidence="2">CBHHK188m</strain>
    </source>
</reference>
<name>A0AAD7MYC1_9AGAR</name>
<dbReference type="AlphaFoldDB" id="A0AAD7MYC1"/>
<dbReference type="Proteomes" id="UP001215280">
    <property type="component" value="Unassembled WGS sequence"/>
</dbReference>
<feature type="non-terminal residue" evidence="2">
    <location>
        <position position="1"/>
    </location>
</feature>
<comment type="caution">
    <text evidence="2">The sequence shown here is derived from an EMBL/GenBank/DDBJ whole genome shotgun (WGS) entry which is preliminary data.</text>
</comment>
<accession>A0AAD7MYC1</accession>
<feature type="signal peptide" evidence="1">
    <location>
        <begin position="1"/>
        <end position="19"/>
    </location>
</feature>